<feature type="transmembrane region" description="Helical" evidence="1">
    <location>
        <begin position="203"/>
        <end position="220"/>
    </location>
</feature>
<sequence>MGTGLITQNAVIFATAGPRTMNLSRSLRHLVRLAAALTIVLVLVCAVMAGLARLGVRVPTHMMTSVAWHGVLMAPVFFGSLISMERAVALQRRVYLLAPASAIAAGIVLLASASPVIAQSLLLFAASVALVGSLQVIRRQAALHLAVLALAVLCWWFGNLVWTITNDVSACLLCWLSFLVLTIAAERLELTRMLRLPRYARHAFFVPVALMVASLPWALWQPDAGARLFAVGLVLLAAWLARFDIARHTVRQHALTRFIAVCLLSGYGWLALSGILGLAGALTPGRPWHDAALHALTLGFVFSMVFGHAPIIVPALTRLPVKYHPLFYVPLVALHVGLAMRVTGDLAAAFWLRQAGGMTSAVALAVFATTLITAVLAARRRRARPGGSGRMPNPTHSP</sequence>
<accession>A0A1G6HDJ6</accession>
<evidence type="ECO:0000313" key="3">
    <source>
        <dbReference type="Proteomes" id="UP000198908"/>
    </source>
</evidence>
<feature type="transmembrane region" description="Helical" evidence="1">
    <location>
        <begin position="141"/>
        <end position="158"/>
    </location>
</feature>
<dbReference type="AlphaFoldDB" id="A0A1G6HDJ6"/>
<evidence type="ECO:0008006" key="4">
    <source>
        <dbReference type="Google" id="ProtNLM"/>
    </source>
</evidence>
<feature type="transmembrane region" description="Helical" evidence="1">
    <location>
        <begin position="358"/>
        <end position="378"/>
    </location>
</feature>
<keyword evidence="1" id="KW-1133">Transmembrane helix</keyword>
<keyword evidence="1" id="KW-0812">Transmembrane</keyword>
<name>A0A1G6HDJ6_9BURK</name>
<keyword evidence="1" id="KW-0472">Membrane</keyword>
<proteinExistence type="predicted"/>
<dbReference type="EMBL" id="FMYQ01000002">
    <property type="protein sequence ID" value="SDB92387.1"/>
    <property type="molecule type" value="Genomic_DNA"/>
</dbReference>
<keyword evidence="3" id="KW-1185">Reference proteome</keyword>
<feature type="transmembrane region" description="Helical" evidence="1">
    <location>
        <begin position="94"/>
        <end position="111"/>
    </location>
</feature>
<feature type="transmembrane region" description="Helical" evidence="1">
    <location>
        <begin position="164"/>
        <end position="183"/>
    </location>
</feature>
<feature type="transmembrane region" description="Helical" evidence="1">
    <location>
        <begin position="117"/>
        <end position="134"/>
    </location>
</feature>
<evidence type="ECO:0000256" key="1">
    <source>
        <dbReference type="SAM" id="Phobius"/>
    </source>
</evidence>
<organism evidence="2 3">
    <name type="scientific">Paraburkholderia lycopersici</name>
    <dbReference type="NCBI Taxonomy" id="416944"/>
    <lineage>
        <taxon>Bacteria</taxon>
        <taxon>Pseudomonadati</taxon>
        <taxon>Pseudomonadota</taxon>
        <taxon>Betaproteobacteria</taxon>
        <taxon>Burkholderiales</taxon>
        <taxon>Burkholderiaceae</taxon>
        <taxon>Paraburkholderia</taxon>
    </lineage>
</organism>
<feature type="transmembrane region" description="Helical" evidence="1">
    <location>
        <begin position="66"/>
        <end position="82"/>
    </location>
</feature>
<protein>
    <recommendedName>
        <fullName evidence="4">NnrS protein</fullName>
    </recommendedName>
</protein>
<gene>
    <name evidence="2" type="ORF">SAMN05421548_102212</name>
</gene>
<feature type="transmembrane region" description="Helical" evidence="1">
    <location>
        <begin position="226"/>
        <end position="243"/>
    </location>
</feature>
<reference evidence="3" key="1">
    <citation type="submission" date="2016-09" db="EMBL/GenBank/DDBJ databases">
        <authorList>
            <person name="Varghese N."/>
            <person name="Submissions S."/>
        </authorList>
    </citation>
    <scope>NUCLEOTIDE SEQUENCE [LARGE SCALE GENOMIC DNA]</scope>
    <source>
        <strain evidence="3">TNe-862</strain>
    </source>
</reference>
<feature type="transmembrane region" description="Helical" evidence="1">
    <location>
        <begin position="325"/>
        <end position="352"/>
    </location>
</feature>
<evidence type="ECO:0000313" key="2">
    <source>
        <dbReference type="EMBL" id="SDB92387.1"/>
    </source>
</evidence>
<dbReference type="Proteomes" id="UP000198908">
    <property type="component" value="Unassembled WGS sequence"/>
</dbReference>
<feature type="transmembrane region" description="Helical" evidence="1">
    <location>
        <begin position="30"/>
        <end position="54"/>
    </location>
</feature>
<feature type="transmembrane region" description="Helical" evidence="1">
    <location>
        <begin position="255"/>
        <end position="279"/>
    </location>
</feature>
<feature type="transmembrane region" description="Helical" evidence="1">
    <location>
        <begin position="291"/>
        <end position="313"/>
    </location>
</feature>